<evidence type="ECO:0000313" key="2">
    <source>
        <dbReference type="Proteomes" id="UP001140234"/>
    </source>
</evidence>
<keyword evidence="1" id="KW-0251">Elongation factor</keyword>
<accession>A0ACC1JP19</accession>
<keyword evidence="1" id="KW-0648">Protein biosynthesis</keyword>
<organism evidence="1 2">
    <name type="scientific">Coemansia nantahalensis</name>
    <dbReference type="NCBI Taxonomy" id="2789366"/>
    <lineage>
        <taxon>Eukaryota</taxon>
        <taxon>Fungi</taxon>
        <taxon>Fungi incertae sedis</taxon>
        <taxon>Zoopagomycota</taxon>
        <taxon>Kickxellomycotina</taxon>
        <taxon>Kickxellomycetes</taxon>
        <taxon>Kickxellales</taxon>
        <taxon>Kickxellaceae</taxon>
        <taxon>Coemansia</taxon>
    </lineage>
</organism>
<sequence length="216" mass="23091">MSVSVSTATFNAVLNGLFEDRSYVVGVEASAADAEIFTLLGAKPDAQALPHLARWYTHIASLGDAVSSLKAAEVPAPAAAEEAAEEDEDVDLFGSDDEVDEEAEKVKAQRLAEYAAKKASKGPGPAAKTTITFDIKPWEAETDLVELEKMVKGIEMDGLVWAQAGKLVDIAFGIKKLQINAVIEDAKIASTEDITDVIEAFEDHVQSVDILAMQKI</sequence>
<dbReference type="EMBL" id="JANBUJ010002392">
    <property type="protein sequence ID" value="KAJ2764318.1"/>
    <property type="molecule type" value="Genomic_DNA"/>
</dbReference>
<reference evidence="1" key="1">
    <citation type="submission" date="2022-07" db="EMBL/GenBank/DDBJ databases">
        <title>Phylogenomic reconstructions and comparative analyses of Kickxellomycotina fungi.</title>
        <authorList>
            <person name="Reynolds N.K."/>
            <person name="Stajich J.E."/>
            <person name="Barry K."/>
            <person name="Grigoriev I.V."/>
            <person name="Crous P."/>
            <person name="Smith M.E."/>
        </authorList>
    </citation>
    <scope>NUCLEOTIDE SEQUENCE</scope>
    <source>
        <strain evidence="1">CBS 109366</strain>
    </source>
</reference>
<evidence type="ECO:0000313" key="1">
    <source>
        <dbReference type="EMBL" id="KAJ2764318.1"/>
    </source>
</evidence>
<dbReference type="Proteomes" id="UP001140234">
    <property type="component" value="Unassembled WGS sequence"/>
</dbReference>
<name>A0ACC1JP19_9FUNG</name>
<keyword evidence="2" id="KW-1185">Reference proteome</keyword>
<comment type="caution">
    <text evidence="1">The sequence shown here is derived from an EMBL/GenBank/DDBJ whole genome shotgun (WGS) entry which is preliminary data.</text>
</comment>
<proteinExistence type="predicted"/>
<gene>
    <name evidence="1" type="primary">EFB1</name>
    <name evidence="1" type="ORF">IWQ57_005209</name>
</gene>
<protein>
    <submittedName>
        <fullName evidence="1">Translation elongation factor 1 beta</fullName>
    </submittedName>
</protein>